<dbReference type="OrthoDB" id="5061070at2759"/>
<accession>A0A433DGW7</accession>
<evidence type="ECO:0000313" key="2">
    <source>
        <dbReference type="EMBL" id="RUP50049.1"/>
    </source>
</evidence>
<dbReference type="Gene3D" id="3.40.50.300">
    <property type="entry name" value="P-loop containing nucleotide triphosphate hydrolases"/>
    <property type="match status" value="1"/>
</dbReference>
<keyword evidence="3" id="KW-1185">Reference proteome</keyword>
<protein>
    <recommendedName>
        <fullName evidence="4">P-loop containing nucleoside triphosphate hydrolase protein</fullName>
    </recommendedName>
</protein>
<dbReference type="EMBL" id="RBNI01001730">
    <property type="protein sequence ID" value="RUP50049.1"/>
    <property type="molecule type" value="Genomic_DNA"/>
</dbReference>
<dbReference type="AlphaFoldDB" id="A0A433DGW7"/>
<comment type="caution">
    <text evidence="2">The sequence shown here is derived from an EMBL/GenBank/DDBJ whole genome shotgun (WGS) entry which is preliminary data.</text>
</comment>
<evidence type="ECO:0000313" key="3">
    <source>
        <dbReference type="Proteomes" id="UP000268093"/>
    </source>
</evidence>
<sequence length="230" mass="25744">MQLAKGVREWCLGCPIPASHGMTDHALDVTYRSNEHPMLKSSPRYPRNIHVATECIDETRERYIKPGDITTPSLIHRHQNKKQKTKNKKQKTKNKQTNKQTMNRAKHLSSLSKSKYGHKDAILIEILKKLREAGAQADIELPTLVFCGNQSAGKSSLIEAIAGVPLPRYGCSPDTVVYDYPRIIRKITIAIIGRDMHEVPNGNPSYGLRRALALPGVREMGVRLGWTTTG</sequence>
<evidence type="ECO:0000256" key="1">
    <source>
        <dbReference type="SAM" id="MobiDB-lite"/>
    </source>
</evidence>
<feature type="compositionally biased region" description="Basic residues" evidence="1">
    <location>
        <begin position="75"/>
        <end position="96"/>
    </location>
</feature>
<dbReference type="InterPro" id="IPR027417">
    <property type="entry name" value="P-loop_NTPase"/>
</dbReference>
<gene>
    <name evidence="2" type="ORF">BC936DRAFT_140550</name>
</gene>
<organism evidence="2 3">
    <name type="scientific">Jimgerdemannia flammicorona</name>
    <dbReference type="NCBI Taxonomy" id="994334"/>
    <lineage>
        <taxon>Eukaryota</taxon>
        <taxon>Fungi</taxon>
        <taxon>Fungi incertae sedis</taxon>
        <taxon>Mucoromycota</taxon>
        <taxon>Mucoromycotina</taxon>
        <taxon>Endogonomycetes</taxon>
        <taxon>Endogonales</taxon>
        <taxon>Endogonaceae</taxon>
        <taxon>Jimgerdemannia</taxon>
    </lineage>
</organism>
<dbReference type="Proteomes" id="UP000268093">
    <property type="component" value="Unassembled WGS sequence"/>
</dbReference>
<proteinExistence type="predicted"/>
<feature type="region of interest" description="Disordered" evidence="1">
    <location>
        <begin position="67"/>
        <end position="109"/>
    </location>
</feature>
<reference evidence="2 3" key="1">
    <citation type="journal article" date="2018" name="New Phytol.">
        <title>Phylogenomics of Endogonaceae and evolution of mycorrhizas within Mucoromycota.</title>
        <authorList>
            <person name="Chang Y."/>
            <person name="Desiro A."/>
            <person name="Na H."/>
            <person name="Sandor L."/>
            <person name="Lipzen A."/>
            <person name="Clum A."/>
            <person name="Barry K."/>
            <person name="Grigoriev I.V."/>
            <person name="Martin F.M."/>
            <person name="Stajich J.E."/>
            <person name="Smith M.E."/>
            <person name="Bonito G."/>
            <person name="Spatafora J.W."/>
        </authorList>
    </citation>
    <scope>NUCLEOTIDE SEQUENCE [LARGE SCALE GENOMIC DNA]</scope>
    <source>
        <strain evidence="2 3">GMNB39</strain>
    </source>
</reference>
<evidence type="ECO:0008006" key="4">
    <source>
        <dbReference type="Google" id="ProtNLM"/>
    </source>
</evidence>
<name>A0A433DGW7_9FUNG</name>
<dbReference type="SUPFAM" id="SSF52540">
    <property type="entry name" value="P-loop containing nucleoside triphosphate hydrolases"/>
    <property type="match status" value="1"/>
</dbReference>